<comment type="subunit">
    <text evidence="3 8">Homodimer and heterodimers.</text>
</comment>
<reference evidence="11 12" key="1">
    <citation type="submission" date="2024-12" db="EMBL/GenBank/DDBJ databases">
        <title>The unique morphological basis and parallel evolutionary history of personate flowers in Penstemon.</title>
        <authorList>
            <person name="Depatie T.H."/>
            <person name="Wessinger C.A."/>
        </authorList>
    </citation>
    <scope>NUCLEOTIDE SEQUENCE [LARGE SCALE GENOMIC DNA]</scope>
    <source>
        <strain evidence="11">WTNN_2</strain>
        <tissue evidence="11">Leaf</tissue>
    </source>
</reference>
<keyword evidence="7 8" id="KW-0472">Membrane</keyword>
<dbReference type="InterPro" id="IPR006702">
    <property type="entry name" value="CASP_dom"/>
</dbReference>
<evidence type="ECO:0000313" key="11">
    <source>
        <dbReference type="EMBL" id="KAL3813790.1"/>
    </source>
</evidence>
<feature type="transmembrane region" description="Helical" evidence="8">
    <location>
        <begin position="312"/>
        <end position="334"/>
    </location>
</feature>
<evidence type="ECO:0000256" key="2">
    <source>
        <dbReference type="ARBA" id="ARBA00007651"/>
    </source>
</evidence>
<feature type="transmembrane region" description="Helical" evidence="8">
    <location>
        <begin position="202"/>
        <end position="220"/>
    </location>
</feature>
<evidence type="ECO:0000256" key="4">
    <source>
        <dbReference type="ARBA" id="ARBA00022475"/>
    </source>
</evidence>
<dbReference type="PANTHER" id="PTHR33573">
    <property type="entry name" value="CASP-LIKE PROTEIN 4A4"/>
    <property type="match status" value="1"/>
</dbReference>
<dbReference type="EMBL" id="JBJXBP010000008">
    <property type="protein sequence ID" value="KAL3813790.1"/>
    <property type="molecule type" value="Genomic_DNA"/>
</dbReference>
<keyword evidence="12" id="KW-1185">Reference proteome</keyword>
<feature type="compositionally biased region" description="Pro residues" evidence="9">
    <location>
        <begin position="10"/>
        <end position="20"/>
    </location>
</feature>
<comment type="caution">
    <text evidence="11">The sequence shown here is derived from an EMBL/GenBank/DDBJ whole genome shotgun (WGS) entry which is preliminary data.</text>
</comment>
<feature type="region of interest" description="Disordered" evidence="9">
    <location>
        <begin position="1"/>
        <end position="137"/>
    </location>
</feature>
<evidence type="ECO:0000256" key="1">
    <source>
        <dbReference type="ARBA" id="ARBA00004651"/>
    </source>
</evidence>
<sequence length="339" mass="36705">METQNTLTKKPPPPPQPPESDSPVEVTGSHISLSPPPGNSPALSSVSSPEVDTIPHPIPPHSDHISLSPPRVNSSISSPTLSPLKFFTVPHPNPPQSDHITLSPQLRNSPARSSVSSDRTTITHGSSPENEISNYSPEKQQVITPLPQVVNWDVPEEPVEVVNKADTGWGAVDGGGGNGRRRVKPSLSILRRAQRERMMKKAALGFRVFGFLFCLVSFAVMAADRNQGWALDSFQRYKEFMYCMSVNAIGFIYSGAQATFNNGCVIALISPLIRQVIAYLLISASSSAATRIDDWQSNWGKDKFPDMATASVSMSFLAFVAVAFNSLISGYALFTSKAL</sequence>
<evidence type="ECO:0000256" key="6">
    <source>
        <dbReference type="ARBA" id="ARBA00022989"/>
    </source>
</evidence>
<name>A0ABD3RLK3_9LAMI</name>
<dbReference type="Pfam" id="PF04535">
    <property type="entry name" value="CASP_dom"/>
    <property type="match status" value="1"/>
</dbReference>
<evidence type="ECO:0000259" key="10">
    <source>
        <dbReference type="Pfam" id="PF04535"/>
    </source>
</evidence>
<evidence type="ECO:0000256" key="3">
    <source>
        <dbReference type="ARBA" id="ARBA00011489"/>
    </source>
</evidence>
<comment type="caution">
    <text evidence="8">Lacks conserved residue(s) required for the propagation of feature annotation.</text>
</comment>
<protein>
    <recommendedName>
        <fullName evidence="8">CASP-like protein</fullName>
    </recommendedName>
</protein>
<evidence type="ECO:0000256" key="7">
    <source>
        <dbReference type="ARBA" id="ARBA00023136"/>
    </source>
</evidence>
<feature type="compositionally biased region" description="Polar residues" evidence="9">
    <location>
        <begin position="71"/>
        <end position="81"/>
    </location>
</feature>
<evidence type="ECO:0000256" key="8">
    <source>
        <dbReference type="RuleBase" id="RU361233"/>
    </source>
</evidence>
<proteinExistence type="inferred from homology"/>
<evidence type="ECO:0000313" key="12">
    <source>
        <dbReference type="Proteomes" id="UP001634393"/>
    </source>
</evidence>
<accession>A0ABD3RLK3</accession>
<evidence type="ECO:0000256" key="5">
    <source>
        <dbReference type="ARBA" id="ARBA00022692"/>
    </source>
</evidence>
<comment type="similarity">
    <text evidence="2 8">Belongs to the Casparian strip membrane proteins (CASP) family.</text>
</comment>
<keyword evidence="4 8" id="KW-1003">Cell membrane</keyword>
<feature type="compositionally biased region" description="Polar residues" evidence="9">
    <location>
        <begin position="96"/>
        <end position="137"/>
    </location>
</feature>
<evidence type="ECO:0000256" key="9">
    <source>
        <dbReference type="SAM" id="MobiDB-lite"/>
    </source>
</evidence>
<organism evidence="11 12">
    <name type="scientific">Penstemon smallii</name>
    <dbReference type="NCBI Taxonomy" id="265156"/>
    <lineage>
        <taxon>Eukaryota</taxon>
        <taxon>Viridiplantae</taxon>
        <taxon>Streptophyta</taxon>
        <taxon>Embryophyta</taxon>
        <taxon>Tracheophyta</taxon>
        <taxon>Spermatophyta</taxon>
        <taxon>Magnoliopsida</taxon>
        <taxon>eudicotyledons</taxon>
        <taxon>Gunneridae</taxon>
        <taxon>Pentapetalae</taxon>
        <taxon>asterids</taxon>
        <taxon>lamiids</taxon>
        <taxon>Lamiales</taxon>
        <taxon>Plantaginaceae</taxon>
        <taxon>Cheloneae</taxon>
        <taxon>Penstemon</taxon>
    </lineage>
</organism>
<dbReference type="PANTHER" id="PTHR33573:SF38">
    <property type="entry name" value="CASP-LIKE PROTEIN 4A1"/>
    <property type="match status" value="1"/>
</dbReference>
<comment type="subcellular location">
    <subcellularLocation>
        <location evidence="1 8">Cell membrane</location>
        <topology evidence="1 8">Multi-pass membrane protein</topology>
    </subcellularLocation>
</comment>
<feature type="compositionally biased region" description="Polar residues" evidence="9">
    <location>
        <begin position="41"/>
        <end position="50"/>
    </location>
</feature>
<keyword evidence="5 8" id="KW-0812">Transmembrane</keyword>
<dbReference type="AlphaFoldDB" id="A0ABD3RLK3"/>
<keyword evidence="6 8" id="KW-1133">Transmembrane helix</keyword>
<gene>
    <name evidence="11" type="ORF">ACJIZ3_015058</name>
</gene>
<feature type="domain" description="Casparian strip membrane protein" evidence="10">
    <location>
        <begin position="197"/>
        <end position="321"/>
    </location>
</feature>
<dbReference type="GO" id="GO:0005886">
    <property type="term" value="C:plasma membrane"/>
    <property type="evidence" value="ECO:0007669"/>
    <property type="project" value="UniProtKB-SubCell"/>
</dbReference>
<dbReference type="Proteomes" id="UP001634393">
    <property type="component" value="Unassembled WGS sequence"/>
</dbReference>